<name>A0ABR1SAK4_9PEZI</name>
<proteinExistence type="predicted"/>
<reference evidence="1 2" key="1">
    <citation type="submission" date="2023-01" db="EMBL/GenBank/DDBJ databases">
        <title>Analysis of 21 Apiospora genomes using comparative genomics revels a genus with tremendous synthesis potential of carbohydrate active enzymes and secondary metabolites.</title>
        <authorList>
            <person name="Sorensen T."/>
        </authorList>
    </citation>
    <scope>NUCLEOTIDE SEQUENCE [LARGE SCALE GENOMIC DNA]</scope>
    <source>
        <strain evidence="1 2">CBS 20057</strain>
    </source>
</reference>
<accession>A0ABR1SAK4</accession>
<evidence type="ECO:0000313" key="1">
    <source>
        <dbReference type="EMBL" id="KAK8028849.1"/>
    </source>
</evidence>
<evidence type="ECO:0000313" key="2">
    <source>
        <dbReference type="Proteomes" id="UP001396898"/>
    </source>
</evidence>
<dbReference type="EMBL" id="JAQQWI010000007">
    <property type="protein sequence ID" value="KAK8028849.1"/>
    <property type="molecule type" value="Genomic_DNA"/>
</dbReference>
<keyword evidence="2" id="KW-1185">Reference proteome</keyword>
<sequence length="158" mass="17945">MVQSSAPSIVANNTLSTQHARLILELLPFKEQERFHEWLASEHVRGSWAEFQQDFLSSNTNIPEPDKAKTAQAAKEAIGSRTPKYLLYHPDKSGWSDQDHHVRFIAQVVTDNMLKGSLWSENDFKKRGLEITKAVYEILSYLRASQIGVEHPPPGYKA</sequence>
<organism evidence="1 2">
    <name type="scientific">Apiospora marii</name>
    <dbReference type="NCBI Taxonomy" id="335849"/>
    <lineage>
        <taxon>Eukaryota</taxon>
        <taxon>Fungi</taxon>
        <taxon>Dikarya</taxon>
        <taxon>Ascomycota</taxon>
        <taxon>Pezizomycotina</taxon>
        <taxon>Sordariomycetes</taxon>
        <taxon>Xylariomycetidae</taxon>
        <taxon>Amphisphaeriales</taxon>
        <taxon>Apiosporaceae</taxon>
        <taxon>Apiospora</taxon>
    </lineage>
</organism>
<protein>
    <submittedName>
        <fullName evidence="1">Uncharacterized protein</fullName>
    </submittedName>
</protein>
<comment type="caution">
    <text evidence="1">The sequence shown here is derived from an EMBL/GenBank/DDBJ whole genome shotgun (WGS) entry which is preliminary data.</text>
</comment>
<gene>
    <name evidence="1" type="ORF">PG991_005905</name>
</gene>
<dbReference type="Proteomes" id="UP001396898">
    <property type="component" value="Unassembled WGS sequence"/>
</dbReference>